<dbReference type="OrthoDB" id="8970529at2"/>
<organism evidence="1 2">
    <name type="scientific">Sphingomonas changbaiensis NBRC 104936</name>
    <dbReference type="NCBI Taxonomy" id="1219043"/>
    <lineage>
        <taxon>Bacteria</taxon>
        <taxon>Pseudomonadati</taxon>
        <taxon>Pseudomonadota</taxon>
        <taxon>Alphaproteobacteria</taxon>
        <taxon>Sphingomonadales</taxon>
        <taxon>Sphingomonadaceae</taxon>
        <taxon>Sphingomonas</taxon>
    </lineage>
</organism>
<dbReference type="Proteomes" id="UP000033202">
    <property type="component" value="Unassembled WGS sequence"/>
</dbReference>
<reference evidence="1 2" key="1">
    <citation type="submission" date="2015-04" db="EMBL/GenBank/DDBJ databases">
        <title>Whole genome shotgun sequence of Sphingomonas changbaiensis NBRC 104936.</title>
        <authorList>
            <person name="Katano-Makiyama Y."/>
            <person name="Hosoyama A."/>
            <person name="Hashimoto M."/>
            <person name="Noguchi M."/>
            <person name="Tsuchikane K."/>
            <person name="Ohji S."/>
            <person name="Yamazoe A."/>
            <person name="Ichikawa N."/>
            <person name="Kimura A."/>
            <person name="Fujita N."/>
        </authorList>
    </citation>
    <scope>NUCLEOTIDE SEQUENCE [LARGE SCALE GENOMIC DNA]</scope>
    <source>
        <strain evidence="1 2">NBRC 104936</strain>
    </source>
</reference>
<keyword evidence="2" id="KW-1185">Reference proteome</keyword>
<name>A0A0E9MUH3_9SPHN</name>
<accession>A0A0E9MUH3</accession>
<gene>
    <name evidence="1" type="ORF">SCH01S_51_01280</name>
</gene>
<dbReference type="STRING" id="1219043.SCH01S_51_01280"/>
<protein>
    <submittedName>
        <fullName evidence="1">Uncharacterized protein</fullName>
    </submittedName>
</protein>
<proteinExistence type="predicted"/>
<evidence type="ECO:0000313" key="2">
    <source>
        <dbReference type="Proteomes" id="UP000033202"/>
    </source>
</evidence>
<sequence length="120" mass="13504">MFDWFKRKTRPLEAESRWAIAIDGERISVRDNVGETKTVAKSDLSAVAVETNDSGPWGADVWWLLFDCSDRLACAFPQGATGEKAVIDYIMRLPAFDYEAMIKAMASTENAVFPVWRRAP</sequence>
<dbReference type="EMBL" id="BBWU01000051">
    <property type="protein sequence ID" value="GAO40795.1"/>
    <property type="molecule type" value="Genomic_DNA"/>
</dbReference>
<dbReference type="RefSeq" id="WP_046349557.1">
    <property type="nucleotide sequence ID" value="NZ_BBWU01000051.1"/>
</dbReference>
<evidence type="ECO:0000313" key="1">
    <source>
        <dbReference type="EMBL" id="GAO40795.1"/>
    </source>
</evidence>
<dbReference type="AlphaFoldDB" id="A0A0E9MUH3"/>
<comment type="caution">
    <text evidence="1">The sequence shown here is derived from an EMBL/GenBank/DDBJ whole genome shotgun (WGS) entry which is preliminary data.</text>
</comment>